<keyword evidence="2" id="KW-1185">Reference proteome</keyword>
<reference evidence="1" key="1">
    <citation type="submission" date="2023-04" db="EMBL/GenBank/DDBJ databases">
        <title>Draft Genome sequencing of Naganishia species isolated from polar environments using Oxford Nanopore Technology.</title>
        <authorList>
            <person name="Leo P."/>
            <person name="Venkateswaran K."/>
        </authorList>
    </citation>
    <scope>NUCLEOTIDE SEQUENCE</scope>
    <source>
        <strain evidence="1">MNA-CCFEE 5423</strain>
    </source>
</reference>
<evidence type="ECO:0000313" key="2">
    <source>
        <dbReference type="Proteomes" id="UP001227268"/>
    </source>
</evidence>
<accession>A0ACC2W436</accession>
<organism evidence="1 2">
    <name type="scientific">Naganishia friedmannii</name>
    <dbReference type="NCBI Taxonomy" id="89922"/>
    <lineage>
        <taxon>Eukaryota</taxon>
        <taxon>Fungi</taxon>
        <taxon>Dikarya</taxon>
        <taxon>Basidiomycota</taxon>
        <taxon>Agaricomycotina</taxon>
        <taxon>Tremellomycetes</taxon>
        <taxon>Filobasidiales</taxon>
        <taxon>Filobasidiaceae</taxon>
        <taxon>Naganishia</taxon>
    </lineage>
</organism>
<comment type="caution">
    <text evidence="1">The sequence shown here is derived from an EMBL/GenBank/DDBJ whole genome shotgun (WGS) entry which is preliminary data.</text>
</comment>
<proteinExistence type="predicted"/>
<sequence>MTAKQNDSGEQDIKVLMVCLGRSPMAEAVFADQASKKPQLAKRIKVDSCGTAAYHVGEEPDERTVATCRKHGVPIDSHARALSPADFHNFTHILAMDTNNLRNILAARPKHSPAKVYIFSKFSHDSSIADAKPPKSIIDPYYGGLNGFETCYQQCVDFSDGFLEMLEDGRMEELKDIEEETEKVAKEGKKKNVKAGL</sequence>
<gene>
    <name evidence="1" type="ORF">QFC21_001533</name>
</gene>
<protein>
    <submittedName>
        <fullName evidence="1">Uncharacterized protein</fullName>
    </submittedName>
</protein>
<dbReference type="Proteomes" id="UP001227268">
    <property type="component" value="Unassembled WGS sequence"/>
</dbReference>
<evidence type="ECO:0000313" key="1">
    <source>
        <dbReference type="EMBL" id="KAJ9106387.1"/>
    </source>
</evidence>
<name>A0ACC2W436_9TREE</name>
<dbReference type="EMBL" id="JASBWT010000003">
    <property type="protein sequence ID" value="KAJ9106387.1"/>
    <property type="molecule type" value="Genomic_DNA"/>
</dbReference>